<comment type="caution">
    <text evidence="1">The sequence shown here is derived from an EMBL/GenBank/DDBJ whole genome shotgun (WGS) entry which is preliminary data.</text>
</comment>
<dbReference type="EMBL" id="BMAW01116615">
    <property type="protein sequence ID" value="GFT71349.1"/>
    <property type="molecule type" value="Genomic_DNA"/>
</dbReference>
<sequence>MLLCCIRNGYYSVIPLEHIIEKHKAIFPGEHRLQSQRNKQKRFTVMPQRFHTHSKIICSKTESNDLCKRPQFQKRRAEKMIFFKSDVKSP</sequence>
<evidence type="ECO:0000313" key="2">
    <source>
        <dbReference type="Proteomes" id="UP000887013"/>
    </source>
</evidence>
<name>A0A8X6U2C0_NEPPI</name>
<dbReference type="Proteomes" id="UP000887013">
    <property type="component" value="Unassembled WGS sequence"/>
</dbReference>
<keyword evidence="2" id="KW-1185">Reference proteome</keyword>
<proteinExistence type="predicted"/>
<accession>A0A8X6U2C0</accession>
<protein>
    <submittedName>
        <fullName evidence="1">Uncharacterized protein</fullName>
    </submittedName>
</protein>
<reference evidence="1" key="1">
    <citation type="submission" date="2020-08" db="EMBL/GenBank/DDBJ databases">
        <title>Multicomponent nature underlies the extraordinary mechanical properties of spider dragline silk.</title>
        <authorList>
            <person name="Kono N."/>
            <person name="Nakamura H."/>
            <person name="Mori M."/>
            <person name="Yoshida Y."/>
            <person name="Ohtoshi R."/>
            <person name="Malay A.D."/>
            <person name="Moran D.A.P."/>
            <person name="Tomita M."/>
            <person name="Numata K."/>
            <person name="Arakawa K."/>
        </authorList>
    </citation>
    <scope>NUCLEOTIDE SEQUENCE</scope>
</reference>
<evidence type="ECO:0000313" key="1">
    <source>
        <dbReference type="EMBL" id="GFT71349.1"/>
    </source>
</evidence>
<gene>
    <name evidence="1" type="ORF">NPIL_24311</name>
</gene>
<organism evidence="1 2">
    <name type="scientific">Nephila pilipes</name>
    <name type="common">Giant wood spider</name>
    <name type="synonym">Nephila maculata</name>
    <dbReference type="NCBI Taxonomy" id="299642"/>
    <lineage>
        <taxon>Eukaryota</taxon>
        <taxon>Metazoa</taxon>
        <taxon>Ecdysozoa</taxon>
        <taxon>Arthropoda</taxon>
        <taxon>Chelicerata</taxon>
        <taxon>Arachnida</taxon>
        <taxon>Araneae</taxon>
        <taxon>Araneomorphae</taxon>
        <taxon>Entelegynae</taxon>
        <taxon>Araneoidea</taxon>
        <taxon>Nephilidae</taxon>
        <taxon>Nephila</taxon>
    </lineage>
</organism>
<dbReference type="AlphaFoldDB" id="A0A8X6U2C0"/>